<dbReference type="PROSITE" id="PS51318">
    <property type="entry name" value="TAT"/>
    <property type="match status" value="1"/>
</dbReference>
<keyword evidence="4" id="KW-1185">Reference proteome</keyword>
<dbReference type="InterPro" id="IPR006311">
    <property type="entry name" value="TAT_signal"/>
</dbReference>
<reference evidence="3 4" key="1">
    <citation type="submission" date="2015-10" db="EMBL/GenBank/DDBJ databases">
        <title>Draft genome sequence of Streptomyces curacoi DSM 40107, type strain for the species Streptomyces curacoi.</title>
        <authorList>
            <person name="Ruckert C."/>
            <person name="Winkler A."/>
            <person name="Kalinowski J."/>
            <person name="Kampfer P."/>
            <person name="Glaeser S."/>
        </authorList>
    </citation>
    <scope>NUCLEOTIDE SEQUENCE [LARGE SCALE GENOMIC DNA]</scope>
    <source>
        <strain evidence="3 4">DSM 40107</strain>
    </source>
</reference>
<dbReference type="RefSeq" id="WP_062151738.1">
    <property type="nucleotide sequence ID" value="NZ_KQ947988.1"/>
</dbReference>
<keyword evidence="2" id="KW-0812">Transmembrane</keyword>
<keyword evidence="2" id="KW-1133">Transmembrane helix</keyword>
<evidence type="ECO:0008006" key="5">
    <source>
        <dbReference type="Google" id="ProtNLM"/>
    </source>
</evidence>
<organism evidence="3 4">
    <name type="scientific">Streptomyces curacoi</name>
    <dbReference type="NCBI Taxonomy" id="146536"/>
    <lineage>
        <taxon>Bacteria</taxon>
        <taxon>Bacillati</taxon>
        <taxon>Actinomycetota</taxon>
        <taxon>Actinomycetes</taxon>
        <taxon>Kitasatosporales</taxon>
        <taxon>Streptomycetaceae</taxon>
        <taxon>Streptomyces</taxon>
    </lineage>
</organism>
<dbReference type="AlphaFoldDB" id="A0A117P6Y5"/>
<dbReference type="STRING" id="146536.AQI70_19950"/>
<evidence type="ECO:0000313" key="4">
    <source>
        <dbReference type="Proteomes" id="UP000054024"/>
    </source>
</evidence>
<dbReference type="OrthoDB" id="3387554at2"/>
<dbReference type="InterPro" id="IPR047789">
    <property type="entry name" value="CU044_5270-like"/>
</dbReference>
<comment type="caution">
    <text evidence="3">The sequence shown here is derived from an EMBL/GenBank/DDBJ whole genome shotgun (WGS) entry which is preliminary data.</text>
</comment>
<keyword evidence="2" id="KW-0472">Membrane</keyword>
<feature type="region of interest" description="Disordered" evidence="1">
    <location>
        <begin position="66"/>
        <end position="86"/>
    </location>
</feature>
<evidence type="ECO:0000313" key="3">
    <source>
        <dbReference type="EMBL" id="KUM74201.1"/>
    </source>
</evidence>
<feature type="transmembrane region" description="Helical" evidence="2">
    <location>
        <begin position="41"/>
        <end position="63"/>
    </location>
</feature>
<proteinExistence type="predicted"/>
<protein>
    <recommendedName>
        <fullName evidence="5">CU044_5270 family protein</fullName>
    </recommendedName>
</protein>
<evidence type="ECO:0000256" key="1">
    <source>
        <dbReference type="SAM" id="MobiDB-lite"/>
    </source>
</evidence>
<dbReference type="NCBIfam" id="NF038083">
    <property type="entry name" value="CU044_5270_fam"/>
    <property type="match status" value="1"/>
</dbReference>
<sequence length="321" mass="34870">MNQLPELPERDLPPGRHRLLKEHLMTEIRQEPSEAPVRRRFLRTALVAGAVAAVTAVVVTFTVPSGRGERAAAPDRPAATKGAVEPGGAAGEAARLLEGIALAAEHAEVPAGIRDDQFVYIRSKVAWTSQSNDEPAKLDPVHEREVWLSVDGSRKGLLDEPYRDLDDVPLDREVAGNPSNTNYRHLQTLPTDPGKMYAWLNSVSQGSNSKDEANFVLVGDLARESLMPPAQAAALYRAAARISGVFVIDDAVDAAGRHGVAVARVDRGQRFELIFDKKTKEFLGERAVAVEDLPWGFKKGDVTARTAILERAVVDKAGQRP</sequence>
<gene>
    <name evidence="3" type="ORF">AQI70_19950</name>
</gene>
<accession>A0A117P6Y5</accession>
<dbReference type="EMBL" id="LMWJ01000014">
    <property type="protein sequence ID" value="KUM74201.1"/>
    <property type="molecule type" value="Genomic_DNA"/>
</dbReference>
<dbReference type="Proteomes" id="UP000054024">
    <property type="component" value="Unassembled WGS sequence"/>
</dbReference>
<evidence type="ECO:0000256" key="2">
    <source>
        <dbReference type="SAM" id="Phobius"/>
    </source>
</evidence>
<name>A0A117P6Y5_9ACTN</name>